<name>D4M0M9_9FIRM</name>
<dbReference type="PANTHER" id="PTHR30349:SF89">
    <property type="entry name" value="INTEGRASE_RECOMBINASE"/>
    <property type="match status" value="1"/>
</dbReference>
<dbReference type="Gene3D" id="1.10.443.10">
    <property type="entry name" value="Intergrase catalytic core"/>
    <property type="match status" value="1"/>
</dbReference>
<dbReference type="Gene3D" id="1.10.150.130">
    <property type="match status" value="1"/>
</dbReference>
<dbReference type="GO" id="GO:0003677">
    <property type="term" value="F:DNA binding"/>
    <property type="evidence" value="ECO:0007669"/>
    <property type="project" value="UniProtKB-UniRule"/>
</dbReference>
<dbReference type="InterPro" id="IPR011010">
    <property type="entry name" value="DNA_brk_join_enz"/>
</dbReference>
<dbReference type="InterPro" id="IPR002104">
    <property type="entry name" value="Integrase_catalytic"/>
</dbReference>
<reference evidence="9 10" key="2">
    <citation type="submission" date="2010-03" db="EMBL/GenBank/DDBJ databases">
        <authorList>
            <person name="Pajon A."/>
        </authorList>
    </citation>
    <scope>NUCLEOTIDE SEQUENCE [LARGE SCALE GENOMIC DNA]</scope>
    <source>
        <strain evidence="9 10">L2-14</strain>
    </source>
</reference>
<dbReference type="PROSITE" id="PS51898">
    <property type="entry name" value="TYR_RECOMBINASE"/>
    <property type="match status" value="1"/>
</dbReference>
<dbReference type="PANTHER" id="PTHR30349">
    <property type="entry name" value="PHAGE INTEGRASE-RELATED"/>
    <property type="match status" value="1"/>
</dbReference>
<comment type="function">
    <text evidence="1">Site-specific tyrosine recombinase, which acts by catalyzing the cutting and rejoining of the recombining DNA molecules.</text>
</comment>
<evidence type="ECO:0000256" key="5">
    <source>
        <dbReference type="ARBA" id="ARBA00023172"/>
    </source>
</evidence>
<feature type="domain" description="Core-binding (CB)" evidence="8">
    <location>
        <begin position="9"/>
        <end position="88"/>
    </location>
</feature>
<dbReference type="PATRIC" id="fig|657313.3.peg.3098"/>
<dbReference type="AlphaFoldDB" id="D4M0M9"/>
<evidence type="ECO:0000256" key="2">
    <source>
        <dbReference type="ARBA" id="ARBA00008857"/>
    </source>
</evidence>
<protein>
    <submittedName>
        <fullName evidence="9">Site-specific recombinase XerD</fullName>
    </submittedName>
</protein>
<dbReference type="GO" id="GO:0015074">
    <property type="term" value="P:DNA integration"/>
    <property type="evidence" value="ECO:0007669"/>
    <property type="project" value="UniProtKB-KW"/>
</dbReference>
<evidence type="ECO:0000256" key="1">
    <source>
        <dbReference type="ARBA" id="ARBA00003283"/>
    </source>
</evidence>
<sequence length="306" mass="35763">MKVMENSIKISEGTISEFATYLHVRENAKATIQKYTSDIKAFFQYIDEDKCINKEILLQYKDCLIQKYAINSVNSILAALNQFLEFLGTGNLKVRRIKIQKQPFIQTQKELTRKEYQKLIYAAKKDGKEQLALCMETIACTGIRISELKYFTVERIKRGKIEIYNKGKYRKIFLPKLLRENLLNYCKEHGIKTGWVFITKTGKLKDRSNLWREMKNLQKKAGVAETKIFPHNLRHLFARSYYEDTKDLAGLADLLGHSSVNVTRIYTATTESVFQKRIDRFIEQKILGVQHNISYVVDKEDSVRYT</sequence>
<gene>
    <name evidence="9" type="ORF">RTO_32160</name>
</gene>
<evidence type="ECO:0000259" key="7">
    <source>
        <dbReference type="PROSITE" id="PS51898"/>
    </source>
</evidence>
<dbReference type="InterPro" id="IPR044068">
    <property type="entry name" value="CB"/>
</dbReference>
<dbReference type="EMBL" id="FP929055">
    <property type="protein sequence ID" value="CBL27589.1"/>
    <property type="molecule type" value="Genomic_DNA"/>
</dbReference>
<reference evidence="9 10" key="1">
    <citation type="submission" date="2010-03" db="EMBL/GenBank/DDBJ databases">
        <title>The genome sequence of Ruminococcus torques L2-14.</title>
        <authorList>
            <consortium name="metaHIT consortium -- http://www.metahit.eu/"/>
            <person name="Pajon A."/>
            <person name="Turner K."/>
            <person name="Parkhill J."/>
            <person name="Duncan S."/>
            <person name="Flint H."/>
        </authorList>
    </citation>
    <scope>NUCLEOTIDE SEQUENCE [LARGE SCALE GENOMIC DNA]</scope>
    <source>
        <strain evidence="9 10">L2-14</strain>
    </source>
</reference>
<keyword evidence="5" id="KW-0233">DNA recombination</keyword>
<accession>D4M0M9</accession>
<evidence type="ECO:0000256" key="3">
    <source>
        <dbReference type="ARBA" id="ARBA00022908"/>
    </source>
</evidence>
<feature type="domain" description="Tyr recombinase" evidence="7">
    <location>
        <begin position="106"/>
        <end position="279"/>
    </location>
</feature>
<evidence type="ECO:0000256" key="6">
    <source>
        <dbReference type="PROSITE-ProRule" id="PRU01248"/>
    </source>
</evidence>
<evidence type="ECO:0000313" key="10">
    <source>
        <dbReference type="Proteomes" id="UP000008956"/>
    </source>
</evidence>
<dbReference type="InterPro" id="IPR013762">
    <property type="entry name" value="Integrase-like_cat_sf"/>
</dbReference>
<evidence type="ECO:0000259" key="8">
    <source>
        <dbReference type="PROSITE" id="PS51900"/>
    </source>
</evidence>
<keyword evidence="4 6" id="KW-0238">DNA-binding</keyword>
<dbReference type="KEGG" id="rto:RTO_32160"/>
<organism evidence="9 10">
    <name type="scientific">[Ruminococcus] torques L2-14</name>
    <dbReference type="NCBI Taxonomy" id="657313"/>
    <lineage>
        <taxon>Bacteria</taxon>
        <taxon>Bacillati</taxon>
        <taxon>Bacillota</taxon>
        <taxon>Clostridia</taxon>
        <taxon>Lachnospirales</taxon>
        <taxon>Lachnospiraceae</taxon>
        <taxon>Mediterraneibacter</taxon>
    </lineage>
</organism>
<dbReference type="HOGENOM" id="CLU_027562_9_2_9"/>
<dbReference type="SUPFAM" id="SSF56349">
    <property type="entry name" value="DNA breaking-rejoining enzymes"/>
    <property type="match status" value="1"/>
</dbReference>
<evidence type="ECO:0000313" key="9">
    <source>
        <dbReference type="EMBL" id="CBL27589.1"/>
    </source>
</evidence>
<dbReference type="Proteomes" id="UP000008956">
    <property type="component" value="Chromosome"/>
</dbReference>
<dbReference type="Pfam" id="PF00589">
    <property type="entry name" value="Phage_integrase"/>
    <property type="match status" value="1"/>
</dbReference>
<dbReference type="Pfam" id="PF02899">
    <property type="entry name" value="Phage_int_SAM_1"/>
    <property type="match status" value="1"/>
</dbReference>
<dbReference type="InterPro" id="IPR010998">
    <property type="entry name" value="Integrase_recombinase_N"/>
</dbReference>
<keyword evidence="3" id="KW-0229">DNA integration</keyword>
<dbReference type="RefSeq" id="WP_015530123.1">
    <property type="nucleotide sequence ID" value="NC_021015.1"/>
</dbReference>
<comment type="similarity">
    <text evidence="2">Belongs to the 'phage' integrase family.</text>
</comment>
<proteinExistence type="inferred from homology"/>
<dbReference type="InterPro" id="IPR050090">
    <property type="entry name" value="Tyrosine_recombinase_XerCD"/>
</dbReference>
<dbReference type="PROSITE" id="PS51900">
    <property type="entry name" value="CB"/>
    <property type="match status" value="1"/>
</dbReference>
<dbReference type="GO" id="GO:0006310">
    <property type="term" value="P:DNA recombination"/>
    <property type="evidence" value="ECO:0007669"/>
    <property type="project" value="UniProtKB-KW"/>
</dbReference>
<evidence type="ECO:0000256" key="4">
    <source>
        <dbReference type="ARBA" id="ARBA00023125"/>
    </source>
</evidence>
<dbReference type="InterPro" id="IPR004107">
    <property type="entry name" value="Integrase_SAM-like_N"/>
</dbReference>